<reference evidence="5" key="1">
    <citation type="journal article" date="2014" name="Int. J. Syst. Evol. Microbiol.">
        <title>Complete genome of a new Firmicutes species belonging to the dominant human colonic microbiota ('Ruminococcus bicirculans') reveals two chromosomes and a selective capacity to utilize plant glucans.</title>
        <authorList>
            <consortium name="NISC Comparative Sequencing Program"/>
            <person name="Wegmann U."/>
            <person name="Louis P."/>
            <person name="Goesmann A."/>
            <person name="Henrissat B."/>
            <person name="Duncan S.H."/>
            <person name="Flint H.J."/>
        </authorList>
    </citation>
    <scope>NUCLEOTIDE SEQUENCE</scope>
    <source>
        <strain evidence="5">CGMCC 1.15931</strain>
    </source>
</reference>
<dbReference type="InterPro" id="IPR029044">
    <property type="entry name" value="Nucleotide-diphossugar_trans"/>
</dbReference>
<reference evidence="5" key="4">
    <citation type="submission" date="2024-05" db="EMBL/GenBank/DDBJ databases">
        <authorList>
            <person name="Sun Q."/>
            <person name="Zhou Y."/>
        </authorList>
    </citation>
    <scope>NUCLEOTIDE SEQUENCE</scope>
    <source>
        <strain evidence="5">CGMCC 1.15931</strain>
    </source>
</reference>
<evidence type="ECO:0000256" key="3">
    <source>
        <dbReference type="ARBA" id="ARBA00022679"/>
    </source>
</evidence>
<keyword evidence="3 6" id="KW-0808">Transferase</keyword>
<protein>
    <submittedName>
        <fullName evidence="6">Glycosyltransferase</fullName>
    </submittedName>
</protein>
<evidence type="ECO:0000256" key="1">
    <source>
        <dbReference type="ARBA" id="ARBA00006739"/>
    </source>
</evidence>
<dbReference type="Proteomes" id="UP000622638">
    <property type="component" value="Unassembled WGS sequence"/>
</dbReference>
<dbReference type="AlphaFoldDB" id="A0A6I3T227"/>
<dbReference type="EMBL" id="WNKZ01000054">
    <property type="protein sequence ID" value="MTV54532.1"/>
    <property type="molecule type" value="Genomic_DNA"/>
</dbReference>
<dbReference type="OrthoDB" id="9771846at2"/>
<evidence type="ECO:0000313" key="5">
    <source>
        <dbReference type="EMBL" id="GGB82940.1"/>
    </source>
</evidence>
<evidence type="ECO:0000256" key="2">
    <source>
        <dbReference type="ARBA" id="ARBA00022676"/>
    </source>
</evidence>
<accession>A0A6I3T227</accession>
<comment type="similarity">
    <text evidence="1">Belongs to the glycosyltransferase 2 family.</text>
</comment>
<keyword evidence="2" id="KW-0328">Glycosyltransferase</keyword>
<dbReference type="EMBL" id="BMKG01000001">
    <property type="protein sequence ID" value="GGB82940.1"/>
    <property type="molecule type" value="Genomic_DNA"/>
</dbReference>
<evidence type="ECO:0000313" key="6">
    <source>
        <dbReference type="EMBL" id="MTV54532.1"/>
    </source>
</evidence>
<dbReference type="Pfam" id="PF00535">
    <property type="entry name" value="Glycos_transf_2"/>
    <property type="match status" value="1"/>
</dbReference>
<feature type="domain" description="Glycosyltransferase 2-like" evidence="4">
    <location>
        <begin position="11"/>
        <end position="120"/>
    </location>
</feature>
<dbReference type="PANTHER" id="PTHR43179">
    <property type="entry name" value="RHAMNOSYLTRANSFERASE WBBL"/>
    <property type="match status" value="1"/>
</dbReference>
<evidence type="ECO:0000313" key="8">
    <source>
        <dbReference type="Proteomes" id="UP000622638"/>
    </source>
</evidence>
<keyword evidence="8" id="KW-1185">Reference proteome</keyword>
<evidence type="ECO:0000259" key="4">
    <source>
        <dbReference type="Pfam" id="PF00535"/>
    </source>
</evidence>
<dbReference type="Proteomes" id="UP000430634">
    <property type="component" value="Unassembled WGS sequence"/>
</dbReference>
<dbReference type="Gene3D" id="3.90.550.10">
    <property type="entry name" value="Spore Coat Polysaccharide Biosynthesis Protein SpsA, Chain A"/>
    <property type="match status" value="1"/>
</dbReference>
<dbReference type="SUPFAM" id="SSF53448">
    <property type="entry name" value="Nucleotide-diphospho-sugar transferases"/>
    <property type="match status" value="1"/>
</dbReference>
<organism evidence="6 7">
    <name type="scientific">Pseudoduganella buxea</name>
    <dbReference type="NCBI Taxonomy" id="1949069"/>
    <lineage>
        <taxon>Bacteria</taxon>
        <taxon>Pseudomonadati</taxon>
        <taxon>Pseudomonadota</taxon>
        <taxon>Betaproteobacteria</taxon>
        <taxon>Burkholderiales</taxon>
        <taxon>Oxalobacteraceae</taxon>
        <taxon>Telluria group</taxon>
        <taxon>Pseudoduganella</taxon>
    </lineage>
</organism>
<dbReference type="InterPro" id="IPR001173">
    <property type="entry name" value="Glyco_trans_2-like"/>
</dbReference>
<gene>
    <name evidence="5" type="ORF">GCM10011572_01080</name>
    <name evidence="6" type="ORF">GM672_17525</name>
</gene>
<reference evidence="8" key="2">
    <citation type="journal article" date="2019" name="Int. J. Syst. Evol. Microbiol.">
        <title>The Global Catalogue of Microorganisms (GCM) 10K type strain sequencing project: providing services to taxonomists for standard genome sequencing and annotation.</title>
        <authorList>
            <consortium name="The Broad Institute Genomics Platform"/>
            <consortium name="The Broad Institute Genome Sequencing Center for Infectious Disease"/>
            <person name="Wu L."/>
            <person name="Ma J."/>
        </authorList>
    </citation>
    <scope>NUCLEOTIDE SEQUENCE [LARGE SCALE GENOMIC DNA]</scope>
    <source>
        <strain evidence="8">CGMCC 1.15931</strain>
    </source>
</reference>
<comment type="caution">
    <text evidence="6">The sequence shown here is derived from an EMBL/GenBank/DDBJ whole genome shotgun (WGS) entry which is preliminary data.</text>
</comment>
<proteinExistence type="inferred from homology"/>
<dbReference type="GO" id="GO:0016757">
    <property type="term" value="F:glycosyltransferase activity"/>
    <property type="evidence" value="ECO:0007669"/>
    <property type="project" value="UniProtKB-KW"/>
</dbReference>
<name>A0A6I3T227_9BURK</name>
<dbReference type="PANTHER" id="PTHR43179:SF12">
    <property type="entry name" value="GALACTOFURANOSYLTRANSFERASE GLFT2"/>
    <property type="match status" value="1"/>
</dbReference>
<reference evidence="6 7" key="3">
    <citation type="submission" date="2019-11" db="EMBL/GenBank/DDBJ databases">
        <title>Type strains purchased from KCTC, JCM and DSMZ.</title>
        <authorList>
            <person name="Lu H."/>
        </authorList>
    </citation>
    <scope>NUCLEOTIDE SEQUENCE [LARGE SCALE GENOMIC DNA]</scope>
    <source>
        <strain evidence="6 7">KCTC 52429</strain>
    </source>
</reference>
<dbReference type="RefSeq" id="WP_155471823.1">
    <property type="nucleotide sequence ID" value="NZ_BMKG01000001.1"/>
</dbReference>
<evidence type="ECO:0000313" key="7">
    <source>
        <dbReference type="Proteomes" id="UP000430634"/>
    </source>
</evidence>
<sequence length="290" mass="31192">MTPTSAHLPVTVVISTYQEGEALAATVASLLAAQWLPAEIVIVDDGSTDGSTDHDWPAPVRVLRRPHEGIAPARNAGARSATQPALVFLDAHCDVDGGWLPPLLDAIDRRPDAVAGPAVHDRREPALAGCGARLVDPLFTYQWCRPAVAAVHEVGIVPGGCLAVRTERFLAEGGFGPFREFGLEDVDLSLRWWRSGFPLLGVPASHVTHRFRATAPYPPARQAWLENVLVTALRHLPGPRLGQCVRRCGQLAGFNEAMAAVLARLPRGDCDGLAGGPGLEAYLREWAPWR</sequence>